<evidence type="ECO:0000313" key="4">
    <source>
        <dbReference type="EMBL" id="VFK70645.1"/>
    </source>
</evidence>
<keyword evidence="2" id="KW-1133">Transmembrane helix</keyword>
<keyword evidence="1" id="KW-0175">Coiled coil</keyword>
<name>A0A451A9R4_9GAMM</name>
<evidence type="ECO:0000313" key="3">
    <source>
        <dbReference type="EMBL" id="VFK62773.1"/>
    </source>
</evidence>
<dbReference type="EMBL" id="CAADFZ010000027">
    <property type="protein sequence ID" value="VFK62773.1"/>
    <property type="molecule type" value="Genomic_DNA"/>
</dbReference>
<feature type="transmembrane region" description="Helical" evidence="2">
    <location>
        <begin position="296"/>
        <end position="316"/>
    </location>
</feature>
<accession>A0A451A9R4</accession>
<reference evidence="3" key="1">
    <citation type="submission" date="2019-02" db="EMBL/GenBank/DDBJ databases">
        <authorList>
            <person name="Gruber-Vodicka R. H."/>
            <person name="Seah K. B. B."/>
        </authorList>
    </citation>
    <scope>NUCLEOTIDE SEQUENCE</scope>
    <source>
        <strain evidence="4">BECK_BY19</strain>
        <strain evidence="3">BECK_BY8</strain>
    </source>
</reference>
<feature type="coiled-coil region" evidence="1">
    <location>
        <begin position="254"/>
        <end position="281"/>
    </location>
</feature>
<dbReference type="EMBL" id="CAADGD010000034">
    <property type="protein sequence ID" value="VFK70645.1"/>
    <property type="molecule type" value="Genomic_DNA"/>
</dbReference>
<sequence>MTILRKWSDQVTALGSQFKKTKNSITKLSKLTSELALVRDQGKPAVDAIVSEEAAIAASSKAFTERLKSLTVDIKPINDSLSELSQSIDGWIDSNELRSAFEAANKELAGAESKAVSLLLDFRRVGDESGEPGAWAWINNEERVVIDDILKWATEDPETTRLDGFRDSLLEIEKQDKIILVDKELKNGIIDLKRQFELLISAKSSLEKTASNVTNASSELKNAVYNLTSNSALKEISDGSDNLLQTIGFASDIVSNSKESYEKTKETLKKLEDAAENLGGLARLQAELAFKGASPAIFLLLAIGGMFVTFGLSSMLKWVKGIDEKQELETWAKRNKLYTSISVSLIQHGVDPAPVLSRLQNAFPTTEADHVGVKMPISETIAEIGKMIQSKK</sequence>
<evidence type="ECO:0000256" key="2">
    <source>
        <dbReference type="SAM" id="Phobius"/>
    </source>
</evidence>
<organism evidence="3">
    <name type="scientific">Candidatus Kentrum sp. UNK</name>
    <dbReference type="NCBI Taxonomy" id="2126344"/>
    <lineage>
        <taxon>Bacteria</taxon>
        <taxon>Pseudomonadati</taxon>
        <taxon>Pseudomonadota</taxon>
        <taxon>Gammaproteobacteria</taxon>
        <taxon>Candidatus Kentrum</taxon>
    </lineage>
</organism>
<gene>
    <name evidence="3" type="ORF">BECKUNK1418G_GA0071005_10274</name>
    <name evidence="4" type="ORF">BECKUNK1418H_GA0071006_103432</name>
</gene>
<keyword evidence="2" id="KW-0812">Transmembrane</keyword>
<keyword evidence="2" id="KW-0472">Membrane</keyword>
<proteinExistence type="predicted"/>
<evidence type="ECO:0000256" key="1">
    <source>
        <dbReference type="SAM" id="Coils"/>
    </source>
</evidence>
<protein>
    <submittedName>
        <fullName evidence="3">Uncharacterized protein</fullName>
    </submittedName>
</protein>
<dbReference type="AlphaFoldDB" id="A0A451A9R4"/>